<name>A0ABT7T1T8_9MICO</name>
<dbReference type="SUPFAM" id="SSF46785">
    <property type="entry name" value="Winged helix' DNA-binding domain"/>
    <property type="match status" value="1"/>
</dbReference>
<feature type="region of interest" description="Disordered" evidence="1">
    <location>
        <begin position="111"/>
        <end position="132"/>
    </location>
</feature>
<dbReference type="InterPro" id="IPR021660">
    <property type="entry name" value="DUF3253"/>
</dbReference>
<dbReference type="EMBL" id="JAUCML010000001">
    <property type="protein sequence ID" value="MDM7883541.1"/>
    <property type="molecule type" value="Genomic_DNA"/>
</dbReference>
<dbReference type="InterPro" id="IPR036390">
    <property type="entry name" value="WH_DNA-bd_sf"/>
</dbReference>
<comment type="caution">
    <text evidence="2">The sequence shown here is derived from an EMBL/GenBank/DDBJ whole genome shotgun (WGS) entry which is preliminary data.</text>
</comment>
<evidence type="ECO:0000256" key="1">
    <source>
        <dbReference type="SAM" id="MobiDB-lite"/>
    </source>
</evidence>
<feature type="region of interest" description="Disordered" evidence="1">
    <location>
        <begin position="1"/>
        <end position="21"/>
    </location>
</feature>
<proteinExistence type="predicted"/>
<keyword evidence="3" id="KW-1185">Reference proteome</keyword>
<reference evidence="2 3" key="1">
    <citation type="submission" date="2023-06" db="EMBL/GenBank/DDBJ databases">
        <authorList>
            <person name="Feng G."/>
            <person name="Li J."/>
            <person name="Zhu H."/>
        </authorList>
    </citation>
    <scope>NUCLEOTIDE SEQUENCE [LARGE SCALE GENOMIC DNA]</scope>
    <source>
        <strain evidence="2 3">RHCKG23</strain>
    </source>
</reference>
<accession>A0ABT7T1T8</accession>
<dbReference type="RefSeq" id="WP_182045593.1">
    <property type="nucleotide sequence ID" value="NZ_JAUCML010000001.1"/>
</dbReference>
<sequence>MGRSIRTAEDAAASEQAHAERTCASCGRRMPSSAPHDAKYCSAACRKHGLDDTDRALEQRIDELLAARARSASICPSEVARSVAPDDWRPLMEPARRAARRMVARGEVEITQHGSVVDPSTAKGPIRIRRPR</sequence>
<dbReference type="Proteomes" id="UP001237823">
    <property type="component" value="Unassembled WGS sequence"/>
</dbReference>
<protein>
    <submittedName>
        <fullName evidence="2">DUF3253 domain-containing protein</fullName>
    </submittedName>
</protein>
<organism evidence="2 3">
    <name type="scientific">Curtobacterium citri</name>
    <dbReference type="NCBI Taxonomy" id="3055139"/>
    <lineage>
        <taxon>Bacteria</taxon>
        <taxon>Bacillati</taxon>
        <taxon>Actinomycetota</taxon>
        <taxon>Actinomycetes</taxon>
        <taxon>Micrococcales</taxon>
        <taxon>Microbacteriaceae</taxon>
        <taxon>Curtobacterium</taxon>
    </lineage>
</organism>
<dbReference type="Pfam" id="PF11625">
    <property type="entry name" value="DUF3253"/>
    <property type="match status" value="1"/>
</dbReference>
<dbReference type="Gene3D" id="1.10.10.10">
    <property type="entry name" value="Winged helix-like DNA-binding domain superfamily/Winged helix DNA-binding domain"/>
    <property type="match status" value="1"/>
</dbReference>
<evidence type="ECO:0000313" key="3">
    <source>
        <dbReference type="Proteomes" id="UP001237823"/>
    </source>
</evidence>
<evidence type="ECO:0000313" key="2">
    <source>
        <dbReference type="EMBL" id="MDM7883541.1"/>
    </source>
</evidence>
<gene>
    <name evidence="2" type="ORF">QUG92_00325</name>
</gene>
<dbReference type="InterPro" id="IPR036388">
    <property type="entry name" value="WH-like_DNA-bd_sf"/>
</dbReference>